<accession>A0ABS1CR06</accession>
<comment type="caution">
    <text evidence="1">The sequence shown here is derived from an EMBL/GenBank/DDBJ whole genome shotgun (WGS) entry which is preliminary data.</text>
</comment>
<dbReference type="RefSeq" id="WP_133217860.1">
    <property type="nucleotide sequence ID" value="NZ_NRSG01000004.1"/>
</dbReference>
<organism evidence="1 2">
    <name type="scientific">Paracraurococcus ruber</name>
    <dbReference type="NCBI Taxonomy" id="77675"/>
    <lineage>
        <taxon>Bacteria</taxon>
        <taxon>Pseudomonadati</taxon>
        <taxon>Pseudomonadota</taxon>
        <taxon>Alphaproteobacteria</taxon>
        <taxon>Acetobacterales</taxon>
        <taxon>Roseomonadaceae</taxon>
        <taxon>Paracraurococcus</taxon>
    </lineage>
</organism>
<keyword evidence="2" id="KW-1185">Reference proteome</keyword>
<dbReference type="Proteomes" id="UP000697995">
    <property type="component" value="Unassembled WGS sequence"/>
</dbReference>
<name>A0ABS1CR06_9PROT</name>
<reference evidence="1 2" key="1">
    <citation type="journal article" date="2020" name="Microorganisms">
        <title>Osmotic Adaptation and Compatible Solute Biosynthesis of Phototrophic Bacteria as Revealed from Genome Analyses.</title>
        <authorList>
            <person name="Imhoff J.F."/>
            <person name="Rahn T."/>
            <person name="Kunzel S."/>
            <person name="Keller A."/>
            <person name="Neulinger S.C."/>
        </authorList>
    </citation>
    <scope>NUCLEOTIDE SEQUENCE [LARGE SCALE GENOMIC DNA]</scope>
    <source>
        <strain evidence="1 2">DSM 15382</strain>
    </source>
</reference>
<gene>
    <name evidence="1" type="ORF">CKO45_01290</name>
</gene>
<sequence length="74" mass="8533">MSDSKTTMAPLREMEWPDLRSRLLPIRVLRLAAWEWPNAGGPDAYFGHWCWVAVGRWVICFGHGRYVFGSGFYG</sequence>
<evidence type="ECO:0000313" key="1">
    <source>
        <dbReference type="EMBL" id="MBK1656860.1"/>
    </source>
</evidence>
<proteinExistence type="predicted"/>
<protein>
    <submittedName>
        <fullName evidence="1">Uncharacterized protein</fullName>
    </submittedName>
</protein>
<dbReference type="EMBL" id="NRSG01000004">
    <property type="protein sequence ID" value="MBK1656860.1"/>
    <property type="molecule type" value="Genomic_DNA"/>
</dbReference>
<evidence type="ECO:0000313" key="2">
    <source>
        <dbReference type="Proteomes" id="UP000697995"/>
    </source>
</evidence>